<organism evidence="2">
    <name type="scientific">hydrothermal vent metagenome</name>
    <dbReference type="NCBI Taxonomy" id="652676"/>
    <lineage>
        <taxon>unclassified sequences</taxon>
        <taxon>metagenomes</taxon>
        <taxon>ecological metagenomes</taxon>
    </lineage>
</organism>
<gene>
    <name evidence="2" type="ORF">MNBD_PLANCTO03-1304</name>
</gene>
<dbReference type="GO" id="GO:0004553">
    <property type="term" value="F:hydrolase activity, hydrolyzing O-glycosyl compounds"/>
    <property type="evidence" value="ECO:0007669"/>
    <property type="project" value="InterPro"/>
</dbReference>
<dbReference type="Gene3D" id="3.10.170.10">
    <property type="match status" value="1"/>
</dbReference>
<reference evidence="2" key="1">
    <citation type="submission" date="2018-06" db="EMBL/GenBank/DDBJ databases">
        <authorList>
            <person name="Zhirakovskaya E."/>
        </authorList>
    </citation>
    <scope>NUCLEOTIDE SEQUENCE</scope>
</reference>
<dbReference type="PROSITE" id="PS00018">
    <property type="entry name" value="EF_HAND_1"/>
    <property type="match status" value="2"/>
</dbReference>
<dbReference type="Gene3D" id="1.10.1330.10">
    <property type="entry name" value="Dockerin domain"/>
    <property type="match status" value="1"/>
</dbReference>
<evidence type="ECO:0000313" key="2">
    <source>
        <dbReference type="EMBL" id="VAX40132.1"/>
    </source>
</evidence>
<name>A0A3B1DHE7_9ZZZZ</name>
<dbReference type="InterPro" id="IPR036439">
    <property type="entry name" value="Dockerin_dom_sf"/>
</dbReference>
<protein>
    <recommendedName>
        <fullName evidence="1">MAM domain-containing protein</fullName>
    </recommendedName>
</protein>
<dbReference type="NCBIfam" id="NF041540">
    <property type="entry name" value="dockerin_GC"/>
    <property type="match status" value="1"/>
</dbReference>
<dbReference type="InterPro" id="IPR053783">
    <property type="entry name" value="Dockerin_dom_GC-type"/>
</dbReference>
<dbReference type="SUPFAM" id="SSF63446">
    <property type="entry name" value="Type I dockerin domain"/>
    <property type="match status" value="1"/>
</dbReference>
<evidence type="ECO:0000259" key="1">
    <source>
        <dbReference type="PROSITE" id="PS50060"/>
    </source>
</evidence>
<dbReference type="Gene3D" id="2.60.120.200">
    <property type="match status" value="1"/>
</dbReference>
<feature type="domain" description="MAM" evidence="1">
    <location>
        <begin position="676"/>
        <end position="844"/>
    </location>
</feature>
<dbReference type="PROSITE" id="PS50060">
    <property type="entry name" value="MAM_2"/>
    <property type="match status" value="1"/>
</dbReference>
<dbReference type="AlphaFoldDB" id="A0A3B1DHE7"/>
<dbReference type="GO" id="GO:0016020">
    <property type="term" value="C:membrane"/>
    <property type="evidence" value="ECO:0007669"/>
    <property type="project" value="InterPro"/>
</dbReference>
<dbReference type="GO" id="GO:0000272">
    <property type="term" value="P:polysaccharide catabolic process"/>
    <property type="evidence" value="ECO:0007669"/>
    <property type="project" value="InterPro"/>
</dbReference>
<dbReference type="InterPro" id="IPR018247">
    <property type="entry name" value="EF_Hand_1_Ca_BS"/>
</dbReference>
<dbReference type="InterPro" id="IPR000998">
    <property type="entry name" value="MAM_dom"/>
</dbReference>
<dbReference type="SUPFAM" id="SSF55486">
    <property type="entry name" value="Metalloproteases ('zincins'), catalytic domain"/>
    <property type="match status" value="1"/>
</dbReference>
<dbReference type="Pfam" id="PF00404">
    <property type="entry name" value="Dockerin_1"/>
    <property type="match status" value="1"/>
</dbReference>
<sequence length="899" mass="96133">MMIGKYLKTTVCLALLAGTAVAMGGVERGVQPTQDLIRAYPGVRVYEDGVRDRIFYGVPMTRAATPQLAAERWLAAHGDVFGVGALSLTETWSGDVRDGKFWSLSYTQTLEGLPVELSPGRVLARANDDGTWSVVYAAGLFAAIPEGGFAPMMRTAQDAVNFIRGSEYGVLPKWSDAELVAYQVETADGFEAVRAWKFVGENPDLVKREKYTFFVDAATGGLLEARNEVHNIDVFGFAKGYATPGNFPDTGGNPPQLLPINDLRVQVSGGNNNHTDEMGFFSITHGGSSDVTITANFDTGLWCNINDSSGTAVQSVSGVATPGSEAYLEFNSSPNQYKTAQVNAFIHTGLIHNLIRDRSSWTGMDFRMTTNVNIASSCNAFFDGSSINFYRAGGSCPNMAYTTVVAHEYGHYIVARQGLSQGAFGEGYGDVCGEMLYDTGRVGEGFFGVGSVLRDNENTLRQYPCSGAIHSCGQVLGGVWWHTRLNLGATYGSAAGLEVVRQLFVDWTLITTGGSGSNSAHPGTVIEVLTLDDDDGNLDNGTPNYDDICAAFELHGIDCPDIVPLAFTYPGGIPDEANPSGGTAFEVVISGNAGFTPQPGTGVLHVDGGGGFVAYPMMETIDNNYTAEFPGGFACGDEIQFYVSAEATDGTQGQDPQDAPAEAYLAIAATSYAELANDNFETNTGWTVQNNNLQKGAWERGVPAVQGGTAPGQDFDGSGQCYITGNFLINSDVDGGPTRLISPDYDITGLTDPMVTFARWFYNQPADEDRMVIEVSGDFGASWVMVSEVAHSGKQWIEDGFAVREYLPAADQVRVRFSVADSPNDSDTEAGIDAFVMTDLVCDDECVADFNGDGIVNTQDVLLFLNAWSAGDMSADVNGDGEVNTQDVLFFLNLWNVGC</sequence>
<accession>A0A3B1DHE7</accession>
<dbReference type="EMBL" id="UOGK01000341">
    <property type="protein sequence ID" value="VAX40132.1"/>
    <property type="molecule type" value="Genomic_DNA"/>
</dbReference>
<proteinExistence type="predicted"/>
<dbReference type="InterPro" id="IPR002105">
    <property type="entry name" value="Dockerin_1_rpt"/>
</dbReference>